<name>A0A7S2HM32_9EUKA</name>
<protein>
    <submittedName>
        <fullName evidence="1">Uncharacterized protein</fullName>
    </submittedName>
</protein>
<organism evidence="1">
    <name type="scientific">Haptolina brevifila</name>
    <dbReference type="NCBI Taxonomy" id="156173"/>
    <lineage>
        <taxon>Eukaryota</taxon>
        <taxon>Haptista</taxon>
        <taxon>Haptophyta</taxon>
        <taxon>Prymnesiophyceae</taxon>
        <taxon>Prymnesiales</taxon>
        <taxon>Prymnesiaceae</taxon>
        <taxon>Haptolina</taxon>
    </lineage>
</organism>
<dbReference type="InterPro" id="IPR000048">
    <property type="entry name" value="IQ_motif_EF-hand-BS"/>
</dbReference>
<sequence length="330" mass="37498">MSASWLRTLSATATSEVEEAFYQRTAAAEAARASEEANCTRLQAAWRGRTTRVLLACWAHHGLIIERVTRGHLGRQRARRLRIQRDILRQRAYFSAFATTIQLRFRGFHSRKYLHNFYARKAYIDAVLHKGDAIRTQLQHKLDEQVVEKTAEQEKTGRETVNRLATRLHHLRSTASCAGIYNSPYHIGYHPTAFGVPVEDHLRNAVRPLIKRELRVRKLKPVGSLPPIVPRNMHQATYPDMDAEEKNEKWISKTKRMGQEDFVTATGKVPFEYPGSVHTGGVGYHPPPKNVEREVDKTRWLGQDTFKVSVPSGKMLGTVDDPAGAYADHA</sequence>
<dbReference type="Pfam" id="PF00612">
    <property type="entry name" value="IQ"/>
    <property type="match status" value="1"/>
</dbReference>
<dbReference type="EMBL" id="HBGU01051143">
    <property type="protein sequence ID" value="CAD9494837.1"/>
    <property type="molecule type" value="Transcribed_RNA"/>
</dbReference>
<reference evidence="1" key="1">
    <citation type="submission" date="2021-01" db="EMBL/GenBank/DDBJ databases">
        <authorList>
            <person name="Corre E."/>
            <person name="Pelletier E."/>
            <person name="Niang G."/>
            <person name="Scheremetjew M."/>
            <person name="Finn R."/>
            <person name="Kale V."/>
            <person name="Holt S."/>
            <person name="Cochrane G."/>
            <person name="Meng A."/>
            <person name="Brown T."/>
            <person name="Cohen L."/>
        </authorList>
    </citation>
    <scope>NUCLEOTIDE SEQUENCE</scope>
    <source>
        <strain evidence="1">UTEX LB 985</strain>
    </source>
</reference>
<accession>A0A7S2HM32</accession>
<dbReference type="AlphaFoldDB" id="A0A7S2HM32"/>
<gene>
    <name evidence="1" type="ORF">CBRE1094_LOCUS27881</name>
</gene>
<dbReference type="PROSITE" id="PS50096">
    <property type="entry name" value="IQ"/>
    <property type="match status" value="2"/>
</dbReference>
<evidence type="ECO:0000313" key="1">
    <source>
        <dbReference type="EMBL" id="CAD9494837.1"/>
    </source>
</evidence>
<proteinExistence type="predicted"/>